<evidence type="ECO:0000313" key="2">
    <source>
        <dbReference type="EMBL" id="VTZ77938.1"/>
    </source>
</evidence>
<protein>
    <submittedName>
        <fullName evidence="2">Fam-a protein</fullName>
    </submittedName>
</protein>
<sequence>MNKFCIQIVLFLLIISVYVNIKILATEADLGEDTSESTPNYLTSEEIYEKNKHLLYTEPEETINADEFMKEAVSQLVYHATSKDDYELCGVSPDCYIALYKKKHEGHTTVKKIYYSVYDFDQYNEIINELWDPDHASFLNIGSVKIVRVYNPNLVMIQQRYQNLYESDQKYFYALATKVEISKNKTIVAISSANINDHNRKNKKYFENTIVESANLFQAEVDSEEDIRKGKLKKTFVNIAGYLIENKGDCVNITYIESFGSHVPIPLKRMIGKALDYFFTHK</sequence>
<dbReference type="GeneID" id="34859405"/>
<organism evidence="2 3">
    <name type="scientific">Plasmodium yoelii</name>
    <dbReference type="NCBI Taxonomy" id="5861"/>
    <lineage>
        <taxon>Eukaryota</taxon>
        <taxon>Sar</taxon>
        <taxon>Alveolata</taxon>
        <taxon>Apicomplexa</taxon>
        <taxon>Aconoidasida</taxon>
        <taxon>Haemosporida</taxon>
        <taxon>Plasmodiidae</taxon>
        <taxon>Plasmodium</taxon>
        <taxon>Plasmodium (Vinckeia)</taxon>
    </lineage>
</organism>
<accession>A0A4V0KL63</accession>
<dbReference type="RefSeq" id="XP_034493476.1">
    <property type="nucleotide sequence ID" value="XM_034637521.1"/>
</dbReference>
<dbReference type="SUPFAM" id="SSF55961">
    <property type="entry name" value="Bet v1-like"/>
    <property type="match status" value="1"/>
</dbReference>
<dbReference type="VEuPathDB" id="PlasmoDB:PY01768"/>
<evidence type="ECO:0000256" key="1">
    <source>
        <dbReference type="SAM" id="SignalP"/>
    </source>
</evidence>
<feature type="chain" id="PRO_5020775385" evidence="1">
    <location>
        <begin position="22"/>
        <end position="282"/>
    </location>
</feature>
<dbReference type="OrthoDB" id="372415at2759"/>
<dbReference type="AlphaFoldDB" id="A0A4V0KL63"/>
<proteinExistence type="predicted"/>
<name>A0A4V0KL63_PLAYE</name>
<dbReference type="InterPro" id="IPR006486">
    <property type="entry name" value="PYST_A"/>
</dbReference>
<feature type="signal peptide" evidence="1">
    <location>
        <begin position="1"/>
        <end position="21"/>
    </location>
</feature>
<dbReference type="Proteomes" id="UP000072874">
    <property type="component" value="Chromosome 8"/>
</dbReference>
<gene>
    <name evidence="2" type="ORF">PY17X_0847001</name>
</gene>
<evidence type="ECO:0000313" key="3">
    <source>
        <dbReference type="Proteomes" id="UP000072874"/>
    </source>
</evidence>
<dbReference type="NCBIfam" id="TIGR01599">
    <property type="entry name" value="PYST-A"/>
    <property type="match status" value="1"/>
</dbReference>
<dbReference type="KEGG" id="pyo:PY17X_0847001"/>
<dbReference type="EMBL" id="LM993662">
    <property type="protein sequence ID" value="VTZ77938.1"/>
    <property type="molecule type" value="Genomic_DNA"/>
</dbReference>
<keyword evidence="1" id="KW-0732">Signal</keyword>
<reference evidence="2 3" key="1">
    <citation type="journal article" date="2014" name="BMC Biol.">
        <title>A comprehensive evaluation of rodent malaria parasite genomes and gene expression.</title>
        <authorList>
            <person name="Otto T.D."/>
            <person name="Bohme U."/>
            <person name="Jackson A.P."/>
            <person name="Hunt M."/>
            <person name="Franke-Fayard B."/>
            <person name="Hoeijmakers W.A."/>
            <person name="Religa A.A."/>
            <person name="Robertson L."/>
            <person name="Sanders M."/>
            <person name="Ogun S.A."/>
            <person name="Cunningham D."/>
            <person name="Erhart A."/>
            <person name="Billker O."/>
            <person name="Khan S.M."/>
            <person name="Stunnenberg H.G."/>
            <person name="Langhorne J."/>
            <person name="Holder A.A."/>
            <person name="Waters A.P."/>
            <person name="Newbold C.I."/>
            <person name="Pain A."/>
            <person name="Berriman M."/>
            <person name="Janse C.J."/>
        </authorList>
    </citation>
    <scope>NUCLEOTIDE SEQUENCE [LARGE SCALE GENOMIC DNA]</scope>
    <source>
        <strain evidence="2 3">17X</strain>
    </source>
</reference>
<dbReference type="VEuPathDB" id="PlasmoDB:Py17XNL_000802022"/>
<dbReference type="VEuPathDB" id="PlasmoDB:PYYM_0008800"/>
<dbReference type="VEuPathDB" id="PlasmoDB:PY17X_0847001"/>